<proteinExistence type="predicted"/>
<protein>
    <submittedName>
        <fullName evidence="1">Uncharacterized protein</fullName>
    </submittedName>
</protein>
<reference evidence="1 2" key="1">
    <citation type="journal article" date="2019" name="Commun. Biol.">
        <title>The bagworm genome reveals a unique fibroin gene that provides high tensile strength.</title>
        <authorList>
            <person name="Kono N."/>
            <person name="Nakamura H."/>
            <person name="Ohtoshi R."/>
            <person name="Tomita M."/>
            <person name="Numata K."/>
            <person name="Arakawa K."/>
        </authorList>
    </citation>
    <scope>NUCLEOTIDE SEQUENCE [LARGE SCALE GENOMIC DNA]</scope>
</reference>
<accession>A0A4C1UU83</accession>
<dbReference type="EMBL" id="BGZK01000227">
    <property type="protein sequence ID" value="GBP29995.1"/>
    <property type="molecule type" value="Genomic_DNA"/>
</dbReference>
<evidence type="ECO:0000313" key="1">
    <source>
        <dbReference type="EMBL" id="GBP29995.1"/>
    </source>
</evidence>
<dbReference type="Proteomes" id="UP000299102">
    <property type="component" value="Unassembled WGS sequence"/>
</dbReference>
<organism evidence="1 2">
    <name type="scientific">Eumeta variegata</name>
    <name type="common">Bagworm moth</name>
    <name type="synonym">Eumeta japonica</name>
    <dbReference type="NCBI Taxonomy" id="151549"/>
    <lineage>
        <taxon>Eukaryota</taxon>
        <taxon>Metazoa</taxon>
        <taxon>Ecdysozoa</taxon>
        <taxon>Arthropoda</taxon>
        <taxon>Hexapoda</taxon>
        <taxon>Insecta</taxon>
        <taxon>Pterygota</taxon>
        <taxon>Neoptera</taxon>
        <taxon>Endopterygota</taxon>
        <taxon>Lepidoptera</taxon>
        <taxon>Glossata</taxon>
        <taxon>Ditrysia</taxon>
        <taxon>Tineoidea</taxon>
        <taxon>Psychidae</taxon>
        <taxon>Oiketicinae</taxon>
        <taxon>Eumeta</taxon>
    </lineage>
</organism>
<dbReference type="AlphaFoldDB" id="A0A4C1UU83"/>
<keyword evidence="2" id="KW-1185">Reference proteome</keyword>
<name>A0A4C1UU83_EUMVA</name>
<comment type="caution">
    <text evidence="1">The sequence shown here is derived from an EMBL/GenBank/DDBJ whole genome shotgun (WGS) entry which is preliminary data.</text>
</comment>
<evidence type="ECO:0000313" key="2">
    <source>
        <dbReference type="Proteomes" id="UP000299102"/>
    </source>
</evidence>
<sequence length="124" mass="14544">MYLPASVLLQYRLANHITILWQKLYYRGPRALCPLPTTSIQKNEGYRIYHWRIPCRCTGSRRRSFECMSPRLWAKTGRFSEAPSPVRIQDEHSGRHLIRMTAAAEGDRPAVEWSHYENSKLALR</sequence>
<gene>
    <name evidence="1" type="ORF">EVAR_22895_1</name>
</gene>